<organism evidence="1 2">
    <name type="scientific">Xylocopilactobacillus apis</name>
    <dbReference type="NCBI Taxonomy" id="2932183"/>
    <lineage>
        <taxon>Bacteria</taxon>
        <taxon>Bacillati</taxon>
        <taxon>Bacillota</taxon>
        <taxon>Bacilli</taxon>
        <taxon>Lactobacillales</taxon>
        <taxon>Lactobacillaceae</taxon>
        <taxon>Xylocopilactobacillus</taxon>
    </lineage>
</organism>
<dbReference type="KEGG" id="xak:KIMC2_03320"/>
<accession>A0AAU9D7X7</accession>
<reference evidence="1 2" key="1">
    <citation type="journal article" date="2023" name="Microbiol. Spectr.">
        <title>Symbiosis of Carpenter Bees with Uncharacterized Lactic Acid Bacteria Showing NAD Auxotrophy.</title>
        <authorList>
            <person name="Kawasaki S."/>
            <person name="Ozawa K."/>
            <person name="Mori T."/>
            <person name="Yamamoto A."/>
            <person name="Ito M."/>
            <person name="Ohkuma M."/>
            <person name="Sakamoto M."/>
            <person name="Matsutani M."/>
        </authorList>
    </citation>
    <scope>NUCLEOTIDE SEQUENCE [LARGE SCALE GENOMIC DNA]</scope>
    <source>
        <strain evidence="1 2">KimC2</strain>
    </source>
</reference>
<proteinExistence type="predicted"/>
<name>A0AAU9D7X7_9LACO</name>
<protein>
    <submittedName>
        <fullName evidence="1">Uncharacterized protein</fullName>
    </submittedName>
</protein>
<dbReference type="RefSeq" id="WP_317697344.1">
    <property type="nucleotide sequence ID" value="NZ_AP026801.1"/>
</dbReference>
<keyword evidence="2" id="KW-1185">Reference proteome</keyword>
<dbReference type="Proteomes" id="UP001321804">
    <property type="component" value="Chromosome"/>
</dbReference>
<gene>
    <name evidence="1" type="ORF">KIMC2_03320</name>
</gene>
<evidence type="ECO:0000313" key="1">
    <source>
        <dbReference type="EMBL" id="BDR55770.1"/>
    </source>
</evidence>
<dbReference type="AlphaFoldDB" id="A0AAU9D7X7"/>
<dbReference type="EMBL" id="AP026801">
    <property type="protein sequence ID" value="BDR55770.1"/>
    <property type="molecule type" value="Genomic_DNA"/>
</dbReference>
<sequence>MREVWYSFSDLARNFSNYNVCPINDAEGQFGIFVEGAEIIFDNNLLVNVQYEIDRSDELSFNRHKIRSTTTVDEFRKLRKDSQIILVTENLYFDESNKYFFTAMQVER</sequence>
<evidence type="ECO:0000313" key="2">
    <source>
        <dbReference type="Proteomes" id="UP001321804"/>
    </source>
</evidence>